<sequence>DTSLLHAYVQEADGSYVEVSGAYADGKYTYTAPHFSVQVLAEAAKAAENTQRVEVNAGSSTTITVPGVDLTGSVDDSALDTGIATVDVQAKESVAENNWQLVTNGAAGIVPGEQYLIVSGNSGSQYALTSGGGASQVSISDGKIESAPSGTVFTLVQNGNGYSLQDSNGRYLYPAAERGFWSGWNYSLETNQNSAQAVTINGNSSVTISRSVSEDGWFETYTTNSYVRYRNRSFSASDSSSNLYLFHKVETEAGINTEITISGVSEGTTSVTIGDTEYQIVVTDQAPSGALTGNNLTVEYWITNSGVHEQENTNSPSSTNISRQEASGTEGVAIADQVPETAYSNYDGWVELHFWQAMRLDSQNHQSGDSGDDETADGTAFTRVRWHNNAWQYMTEDGLWHYFMSGDQAVAYYMRHTTITTEVTTAMKDWGYATDGQTPDTSSGQGQVALTVAVVYPDNTVSPAERDMYARSTTIFNYWAGRDIGIIAPLNNSEYEVSKITVTDGARDRNTNSNTWNASDSINWEKTQTDSGSYWYDETEVWNKDMGTEPMVNGKASNIVFTGKNTAKLVLIYLEPVQNDNNLTVNWVDDSNSGALINTMPVVVRYEGSNEINFFNGLKQDSDVPQTGGSFTLDDDAYITNSSGVNQTFNKDITVMDVDPQYRSGLYQYSGADLSEDGKTLTLHYTLNAEALNVRYIVDFGLPVQVPVSDLVDNADQVQSVTSSSDKISYDGSTKTITYTPSEILTGIDAVTVRVNYSGNTQRFSVGFVPATNVYYEEGFANYSDGWTGYSKGSGTQQTAAPGAENANQYGYDAKYADESNGASNGTQAVSSAYGDSAELTFTGTGIDIYTNSTQDSGRLFATVTNDAGSIVKVVQVETALKDGTTGATEGQAVNGYNVPVISLDLGTRDSYTVKLTHMKTTAEDESDTVSIDGYRVYGTLEGDRPAYASDGEANPTYVELRDQVLAALKVEPSESQYAEQIAKNTLSQIYSTAGSTAGAVVLSSSYKDGDVQDLLDNGPKNELYLRAGESVVFKVDGSAQVGLKALNADVNYTVNDNEAELTSSTDMYYKVKGSSVTITNNSGGILAITKVKVLGGAGTFAALTEADLMPALMSLGFTAEETPDTPEAAKADATANIILTDAAGSELASTALTANGTAGKTHTFTAADIQAAAEGILPEGYELTGEASDVEVAYGESETVELQAEKAEEEAPDEDTDDNGGSFFEKIGNAVKNAWNTVVDAVTGFFGSLFRG</sequence>
<proteinExistence type="predicted"/>
<evidence type="ECO:0000313" key="3">
    <source>
        <dbReference type="Proteomes" id="UP000824017"/>
    </source>
</evidence>
<comment type="caution">
    <text evidence="2">The sequence shown here is derived from an EMBL/GenBank/DDBJ whole genome shotgun (WGS) entry which is preliminary data.</text>
</comment>
<reference evidence="2" key="1">
    <citation type="journal article" date="2021" name="PeerJ">
        <title>Extensive microbial diversity within the chicken gut microbiome revealed by metagenomics and culture.</title>
        <authorList>
            <person name="Gilroy R."/>
            <person name="Ravi A."/>
            <person name="Getino M."/>
            <person name="Pursley I."/>
            <person name="Horton D.L."/>
            <person name="Alikhan N.F."/>
            <person name="Baker D."/>
            <person name="Gharbi K."/>
            <person name="Hall N."/>
            <person name="Watson M."/>
            <person name="Adriaenssens E.M."/>
            <person name="Foster-Nyarko E."/>
            <person name="Jarju S."/>
            <person name="Secka A."/>
            <person name="Antonio M."/>
            <person name="Oren A."/>
            <person name="Chaudhuri R.R."/>
            <person name="La Ragione R."/>
            <person name="Hildebrand F."/>
            <person name="Pallen M.J."/>
        </authorList>
    </citation>
    <scope>NUCLEOTIDE SEQUENCE</scope>
    <source>
        <strain evidence="2">ChiGjej1B1-13045</strain>
    </source>
</reference>
<protein>
    <submittedName>
        <fullName evidence="2">Uncharacterized protein</fullName>
    </submittedName>
</protein>
<feature type="region of interest" description="Disordered" evidence="1">
    <location>
        <begin position="307"/>
        <end position="330"/>
    </location>
</feature>
<gene>
    <name evidence="2" type="ORF">H9817_04525</name>
</gene>
<evidence type="ECO:0000256" key="1">
    <source>
        <dbReference type="SAM" id="MobiDB-lite"/>
    </source>
</evidence>
<accession>A0A9D2IJZ1</accession>
<feature type="non-terminal residue" evidence="2">
    <location>
        <position position="1"/>
    </location>
</feature>
<dbReference type="Proteomes" id="UP000824017">
    <property type="component" value="Unassembled WGS sequence"/>
</dbReference>
<dbReference type="EMBL" id="DXCD01000119">
    <property type="protein sequence ID" value="HIZ13170.1"/>
    <property type="molecule type" value="Genomic_DNA"/>
</dbReference>
<dbReference type="Gene3D" id="2.60.120.260">
    <property type="entry name" value="Galactose-binding domain-like"/>
    <property type="match status" value="1"/>
</dbReference>
<name>A0A9D2IJZ1_9FIRM</name>
<dbReference type="AlphaFoldDB" id="A0A9D2IJZ1"/>
<feature type="compositionally biased region" description="Polar residues" evidence="1">
    <location>
        <begin position="307"/>
        <end position="327"/>
    </location>
</feature>
<reference evidence="2" key="2">
    <citation type="submission" date="2021-04" db="EMBL/GenBank/DDBJ databases">
        <authorList>
            <person name="Gilroy R."/>
        </authorList>
    </citation>
    <scope>NUCLEOTIDE SEQUENCE</scope>
    <source>
        <strain evidence="2">ChiGjej1B1-13045</strain>
    </source>
</reference>
<organism evidence="2 3">
    <name type="scientific">Candidatus Mediterraneibacter stercorigallinarum</name>
    <dbReference type="NCBI Taxonomy" id="2838686"/>
    <lineage>
        <taxon>Bacteria</taxon>
        <taxon>Bacillati</taxon>
        <taxon>Bacillota</taxon>
        <taxon>Clostridia</taxon>
        <taxon>Lachnospirales</taxon>
        <taxon>Lachnospiraceae</taxon>
        <taxon>Mediterraneibacter</taxon>
    </lineage>
</organism>
<evidence type="ECO:0000313" key="2">
    <source>
        <dbReference type="EMBL" id="HIZ13170.1"/>
    </source>
</evidence>